<protein>
    <recommendedName>
        <fullName evidence="4">SnoaL-like domain-containing protein</fullName>
    </recommendedName>
</protein>
<evidence type="ECO:0000313" key="3">
    <source>
        <dbReference type="Proteomes" id="UP001596435"/>
    </source>
</evidence>
<keyword evidence="1" id="KW-0732">Signal</keyword>
<feature type="signal peptide" evidence="1">
    <location>
        <begin position="1"/>
        <end position="23"/>
    </location>
</feature>
<organism evidence="2 3">
    <name type="scientific">Kitasatospora paranensis</name>
    <dbReference type="NCBI Taxonomy" id="258053"/>
    <lineage>
        <taxon>Bacteria</taxon>
        <taxon>Bacillati</taxon>
        <taxon>Actinomycetota</taxon>
        <taxon>Actinomycetes</taxon>
        <taxon>Kitasatosporales</taxon>
        <taxon>Streptomycetaceae</taxon>
        <taxon>Kitasatospora</taxon>
    </lineage>
</organism>
<sequence length="152" mass="15438">MRILPVALALVAALACPAARSAAAPVAAPAPPVLPGPAAAPGVGVVADFLAAYRDAVLGLGTGHTPSEVRADRLTPQLNARLDAWADEHRADPVFRVAGAVPDGWTLRGEGAAGGLAFVVVTEEFPAGRPAVRVRCVVRAADRAVVDLEDAL</sequence>
<evidence type="ECO:0008006" key="4">
    <source>
        <dbReference type="Google" id="ProtNLM"/>
    </source>
</evidence>
<proteinExistence type="predicted"/>
<gene>
    <name evidence="2" type="ORF">ACFQMG_09900</name>
</gene>
<keyword evidence="3" id="KW-1185">Reference proteome</keyword>
<comment type="caution">
    <text evidence="2">The sequence shown here is derived from an EMBL/GenBank/DDBJ whole genome shotgun (WGS) entry which is preliminary data.</text>
</comment>
<accession>A0ABW2FRJ6</accession>
<reference evidence="3" key="1">
    <citation type="journal article" date="2019" name="Int. J. Syst. Evol. Microbiol.">
        <title>The Global Catalogue of Microorganisms (GCM) 10K type strain sequencing project: providing services to taxonomists for standard genome sequencing and annotation.</title>
        <authorList>
            <consortium name="The Broad Institute Genomics Platform"/>
            <consortium name="The Broad Institute Genome Sequencing Center for Infectious Disease"/>
            <person name="Wu L."/>
            <person name="Ma J."/>
        </authorList>
    </citation>
    <scope>NUCLEOTIDE SEQUENCE [LARGE SCALE GENOMIC DNA]</scope>
    <source>
        <strain evidence="3">CGMCC 1.12859</strain>
    </source>
</reference>
<evidence type="ECO:0000256" key="1">
    <source>
        <dbReference type="SAM" id="SignalP"/>
    </source>
</evidence>
<name>A0ABW2FRJ6_9ACTN</name>
<dbReference type="PROSITE" id="PS51257">
    <property type="entry name" value="PROKAR_LIPOPROTEIN"/>
    <property type="match status" value="1"/>
</dbReference>
<dbReference type="EMBL" id="JBHTAJ010000014">
    <property type="protein sequence ID" value="MFC7179870.1"/>
    <property type="molecule type" value="Genomic_DNA"/>
</dbReference>
<evidence type="ECO:0000313" key="2">
    <source>
        <dbReference type="EMBL" id="MFC7179870.1"/>
    </source>
</evidence>
<dbReference type="Proteomes" id="UP001596435">
    <property type="component" value="Unassembled WGS sequence"/>
</dbReference>
<dbReference type="RefSeq" id="WP_345706649.1">
    <property type="nucleotide sequence ID" value="NZ_BAABKV010000001.1"/>
</dbReference>
<feature type="chain" id="PRO_5045418246" description="SnoaL-like domain-containing protein" evidence="1">
    <location>
        <begin position="24"/>
        <end position="152"/>
    </location>
</feature>